<name>A0A1V8RP46_9HYPH</name>
<reference evidence="1 2" key="1">
    <citation type="journal article" date="2016" name="Int. J. Syst. Evol. Microbiol.">
        <title>Pseudaminobacter manganicus sp. nov., isolated from sludge of a manganese mine.</title>
        <authorList>
            <person name="Li J."/>
            <person name="Huang J."/>
            <person name="Liao S."/>
            <person name="Wang G."/>
        </authorList>
    </citation>
    <scope>NUCLEOTIDE SEQUENCE [LARGE SCALE GENOMIC DNA]</scope>
    <source>
        <strain evidence="1 2">JH-7</strain>
    </source>
</reference>
<evidence type="ECO:0008006" key="3">
    <source>
        <dbReference type="Google" id="ProtNLM"/>
    </source>
</evidence>
<keyword evidence="2" id="KW-1185">Reference proteome</keyword>
<dbReference type="OrthoDB" id="9808314at2"/>
<evidence type="ECO:0000313" key="1">
    <source>
        <dbReference type="EMBL" id="OQM74965.1"/>
    </source>
</evidence>
<dbReference type="STRING" id="1873176.BFN67_04335"/>
<protein>
    <recommendedName>
        <fullName evidence="3">DUF4404 domain-containing protein</fullName>
    </recommendedName>
</protein>
<gene>
    <name evidence="1" type="ORF">BFN67_04335</name>
</gene>
<organism evidence="1 2">
    <name type="scientific">Manganibacter manganicus</name>
    <dbReference type="NCBI Taxonomy" id="1873176"/>
    <lineage>
        <taxon>Bacteria</taxon>
        <taxon>Pseudomonadati</taxon>
        <taxon>Pseudomonadota</taxon>
        <taxon>Alphaproteobacteria</taxon>
        <taxon>Hyphomicrobiales</taxon>
        <taxon>Phyllobacteriaceae</taxon>
        <taxon>Manganibacter</taxon>
    </lineage>
</organism>
<dbReference type="RefSeq" id="WP_080920508.1">
    <property type="nucleotide sequence ID" value="NZ_MDET01000023.1"/>
</dbReference>
<dbReference type="EMBL" id="MDET01000023">
    <property type="protein sequence ID" value="OQM74965.1"/>
    <property type="molecule type" value="Genomic_DNA"/>
</dbReference>
<accession>A0A1V8RP46</accession>
<comment type="caution">
    <text evidence="1">The sequence shown here is derived from an EMBL/GenBank/DDBJ whole genome shotgun (WGS) entry which is preliminary data.</text>
</comment>
<dbReference type="AlphaFoldDB" id="A0A1V8RP46"/>
<dbReference type="Proteomes" id="UP000191905">
    <property type="component" value="Unassembled WGS sequence"/>
</dbReference>
<proteinExistence type="predicted"/>
<sequence length="65" mass="7348">MALEAIKAEIGLLFQEMVNQPEDAHQIQEQLREKLAELRAMGMPLPADLVELEQRLDEDFGVSKA</sequence>
<evidence type="ECO:0000313" key="2">
    <source>
        <dbReference type="Proteomes" id="UP000191905"/>
    </source>
</evidence>